<proteinExistence type="predicted"/>
<protein>
    <submittedName>
        <fullName evidence="2">Uncharacterized protein</fullName>
    </submittedName>
</protein>
<organism evidence="2 3">
    <name type="scientific">Kolteria novifilia</name>
    <dbReference type="NCBI Taxonomy" id="2527975"/>
    <lineage>
        <taxon>Bacteria</taxon>
        <taxon>Pseudomonadati</taxon>
        <taxon>Planctomycetota</taxon>
        <taxon>Planctomycetia</taxon>
        <taxon>Kolteriales</taxon>
        <taxon>Kolteriaceae</taxon>
        <taxon>Kolteria</taxon>
    </lineage>
</organism>
<keyword evidence="3" id="KW-1185">Reference proteome</keyword>
<feature type="region of interest" description="Disordered" evidence="1">
    <location>
        <begin position="121"/>
        <end position="227"/>
    </location>
</feature>
<accession>A0A518B2Z4</accession>
<sequence length="227" mass="25210">MFDFDALSKKVDALRQLRDEAHALGDEAEQVANAPPETLQHGQTIMESSFQDRVKSLQERIEQAFKMPIKKAPPPPKPKVPAEEPPKLAGPEETPDWYRWLGLDDQVEPVGDRTDIRSFESWVDTDSTPGRELTSDHKLTNRGGASAVPLSSDDETTVEPIDASAGHFHLESWAASQGDSTVDESLPAEDDPRLKSRDRWTSWLNKAIQDSSDVDPEEKPPSGDEKS</sequence>
<dbReference type="Proteomes" id="UP000317093">
    <property type="component" value="Chromosome"/>
</dbReference>
<gene>
    <name evidence="2" type="ORF">Pan216_21590</name>
</gene>
<feature type="region of interest" description="Disordered" evidence="1">
    <location>
        <begin position="66"/>
        <end position="95"/>
    </location>
</feature>
<feature type="compositionally biased region" description="Polar residues" evidence="1">
    <location>
        <begin position="202"/>
        <end position="211"/>
    </location>
</feature>
<evidence type="ECO:0000313" key="2">
    <source>
        <dbReference type="EMBL" id="QDU61304.1"/>
    </source>
</evidence>
<evidence type="ECO:0000256" key="1">
    <source>
        <dbReference type="SAM" id="MobiDB-lite"/>
    </source>
</evidence>
<feature type="compositionally biased region" description="Basic and acidic residues" evidence="1">
    <location>
        <begin position="217"/>
        <end position="227"/>
    </location>
</feature>
<dbReference type="KEGG" id="knv:Pan216_21590"/>
<dbReference type="AlphaFoldDB" id="A0A518B2Z4"/>
<reference evidence="2 3" key="1">
    <citation type="submission" date="2019-02" db="EMBL/GenBank/DDBJ databases">
        <title>Deep-cultivation of Planctomycetes and their phenomic and genomic characterization uncovers novel biology.</title>
        <authorList>
            <person name="Wiegand S."/>
            <person name="Jogler M."/>
            <person name="Boedeker C."/>
            <person name="Pinto D."/>
            <person name="Vollmers J."/>
            <person name="Rivas-Marin E."/>
            <person name="Kohn T."/>
            <person name="Peeters S.H."/>
            <person name="Heuer A."/>
            <person name="Rast P."/>
            <person name="Oberbeckmann S."/>
            <person name="Bunk B."/>
            <person name="Jeske O."/>
            <person name="Meyerdierks A."/>
            <person name="Storesund J.E."/>
            <person name="Kallscheuer N."/>
            <person name="Luecker S."/>
            <person name="Lage O.M."/>
            <person name="Pohl T."/>
            <person name="Merkel B.J."/>
            <person name="Hornburger P."/>
            <person name="Mueller R.-W."/>
            <person name="Bruemmer F."/>
            <person name="Labrenz M."/>
            <person name="Spormann A.M."/>
            <person name="Op den Camp H."/>
            <person name="Overmann J."/>
            <person name="Amann R."/>
            <person name="Jetten M.S.M."/>
            <person name="Mascher T."/>
            <person name="Medema M.H."/>
            <person name="Devos D.P."/>
            <person name="Kaster A.-K."/>
            <person name="Ovreas L."/>
            <person name="Rohde M."/>
            <person name="Galperin M.Y."/>
            <person name="Jogler C."/>
        </authorList>
    </citation>
    <scope>NUCLEOTIDE SEQUENCE [LARGE SCALE GENOMIC DNA]</scope>
    <source>
        <strain evidence="2 3">Pan216</strain>
    </source>
</reference>
<dbReference type="EMBL" id="CP036279">
    <property type="protein sequence ID" value="QDU61304.1"/>
    <property type="molecule type" value="Genomic_DNA"/>
</dbReference>
<feature type="compositionally biased region" description="Basic and acidic residues" evidence="1">
    <location>
        <begin position="190"/>
        <end position="200"/>
    </location>
</feature>
<dbReference type="RefSeq" id="WP_145257912.1">
    <property type="nucleotide sequence ID" value="NZ_CP036279.1"/>
</dbReference>
<evidence type="ECO:0000313" key="3">
    <source>
        <dbReference type="Proteomes" id="UP000317093"/>
    </source>
</evidence>
<name>A0A518B2Z4_9BACT</name>